<reference evidence="1 2" key="1">
    <citation type="submission" date="2016-07" db="EMBL/GenBank/DDBJ databases">
        <title>Draft genome sequence of Prauserella sp. YIM 121212, isolated from alkaline soil.</title>
        <authorList>
            <person name="Ruckert C."/>
            <person name="Albersmeier A."/>
            <person name="Jiang C.-L."/>
            <person name="Jiang Y."/>
            <person name="Kalinowski J."/>
            <person name="Schneider O."/>
            <person name="Winkler A."/>
            <person name="Zotchev S.B."/>
        </authorList>
    </citation>
    <scope>NUCLEOTIDE SEQUENCE [LARGE SCALE GENOMIC DNA]</scope>
    <source>
        <strain evidence="1 2">YIM 121212</strain>
    </source>
</reference>
<dbReference type="AlphaFoldDB" id="A0A318LJ95"/>
<protein>
    <recommendedName>
        <fullName evidence="3">TIGR02678 family protein</fullName>
    </recommendedName>
</protein>
<dbReference type="RefSeq" id="WP_110341697.1">
    <property type="nucleotide sequence ID" value="NZ_JBHVKT010000004.1"/>
</dbReference>
<accession>A0A318LJ95</accession>
<comment type="caution">
    <text evidence="1">The sequence shown here is derived from an EMBL/GenBank/DDBJ whole genome shotgun (WGS) entry which is preliminary data.</text>
</comment>
<evidence type="ECO:0008006" key="3">
    <source>
        <dbReference type="Google" id="ProtNLM"/>
    </source>
</evidence>
<gene>
    <name evidence="1" type="ORF">BA062_27065</name>
</gene>
<keyword evidence="2" id="KW-1185">Reference proteome</keyword>
<dbReference type="Pfam" id="PF09661">
    <property type="entry name" value="DUF2398"/>
    <property type="match status" value="1"/>
</dbReference>
<evidence type="ECO:0000313" key="1">
    <source>
        <dbReference type="EMBL" id="PXY23936.1"/>
    </source>
</evidence>
<dbReference type="EMBL" id="MASU01000013">
    <property type="protein sequence ID" value="PXY23936.1"/>
    <property type="molecule type" value="Genomic_DNA"/>
</dbReference>
<sequence length="381" mass="42750">MTSQAAAERQRAFVGLLRHPVLDRRRHPDLWPLVRRHRVVLAEWLTTRLDYRLFLTDTTARVYRLPLDDTVVAPNRHRPMTRRVIVLAILAAAAAEDAEDITTTHDLAQRVQALSNHPDVELEPYDNDRFAHRLLFVKAVQLLAEAGTLRPTSSTSQEQGEGWAHRRDSIGGAFEVQRELLLRMVDPRALRAAVDPRPGMGELPEAAARFGLLRRLLELPVCLYEDLNDAERLYLTGQRSRVLAWCTEMTGWVAEQRAEGIALVAQDERQTDLPFPQLRATDFATLITVDILLREHGAGTEVSADAVSAAAAEFRARYPKALTKELKEPGAVRDRAERLLAALDLIRPTGRGGWRIMPAAARFRDPKIEAVAQKLTDEDGG</sequence>
<dbReference type="InterPro" id="IPR013494">
    <property type="entry name" value="CHP02678"/>
</dbReference>
<name>A0A318LJ95_9PSEU</name>
<organism evidence="1 2">
    <name type="scientific">Prauserella flavalba</name>
    <dbReference type="NCBI Taxonomy" id="1477506"/>
    <lineage>
        <taxon>Bacteria</taxon>
        <taxon>Bacillati</taxon>
        <taxon>Actinomycetota</taxon>
        <taxon>Actinomycetes</taxon>
        <taxon>Pseudonocardiales</taxon>
        <taxon>Pseudonocardiaceae</taxon>
        <taxon>Prauserella</taxon>
    </lineage>
</organism>
<dbReference type="OrthoDB" id="188354at2"/>
<proteinExistence type="predicted"/>
<evidence type="ECO:0000313" key="2">
    <source>
        <dbReference type="Proteomes" id="UP000247892"/>
    </source>
</evidence>
<dbReference type="Proteomes" id="UP000247892">
    <property type="component" value="Unassembled WGS sequence"/>
</dbReference>